<evidence type="ECO:0000256" key="1">
    <source>
        <dbReference type="SAM" id="Coils"/>
    </source>
</evidence>
<keyword evidence="1" id="KW-0175">Coiled coil</keyword>
<proteinExistence type="predicted"/>
<gene>
    <name evidence="3" type="ORF">N7494_010685</name>
</gene>
<evidence type="ECO:0000259" key="2">
    <source>
        <dbReference type="Pfam" id="PF25540"/>
    </source>
</evidence>
<feature type="coiled-coil region" evidence="1">
    <location>
        <begin position="35"/>
        <end position="76"/>
    </location>
</feature>
<evidence type="ECO:0000313" key="4">
    <source>
        <dbReference type="Proteomes" id="UP001220324"/>
    </source>
</evidence>
<keyword evidence="4" id="KW-1185">Reference proteome</keyword>
<reference evidence="3 4" key="1">
    <citation type="journal article" date="2023" name="IMA Fungus">
        <title>Comparative genomic study of the Penicillium genus elucidates a diverse pangenome and 15 lateral gene transfer events.</title>
        <authorList>
            <person name="Petersen C."/>
            <person name="Sorensen T."/>
            <person name="Nielsen M.R."/>
            <person name="Sondergaard T.E."/>
            <person name="Sorensen J.L."/>
            <person name="Fitzpatrick D.A."/>
            <person name="Frisvad J.C."/>
            <person name="Nielsen K.L."/>
        </authorList>
    </citation>
    <scope>NUCLEOTIDE SEQUENCE [LARGE SCALE GENOMIC DNA]</scope>
    <source>
        <strain evidence="3 4">IBT 35679</strain>
    </source>
</reference>
<accession>A0AAD6CII5</accession>
<organism evidence="3 4">
    <name type="scientific">Penicillium frequentans</name>
    <dbReference type="NCBI Taxonomy" id="3151616"/>
    <lineage>
        <taxon>Eukaryota</taxon>
        <taxon>Fungi</taxon>
        <taxon>Dikarya</taxon>
        <taxon>Ascomycota</taxon>
        <taxon>Pezizomycotina</taxon>
        <taxon>Eurotiomycetes</taxon>
        <taxon>Eurotiomycetidae</taxon>
        <taxon>Eurotiales</taxon>
        <taxon>Aspergillaceae</taxon>
        <taxon>Penicillium</taxon>
    </lineage>
</organism>
<dbReference type="InterPro" id="IPR057683">
    <property type="entry name" value="DUF7923"/>
</dbReference>
<evidence type="ECO:0000313" key="3">
    <source>
        <dbReference type="EMBL" id="KAJ5524035.1"/>
    </source>
</evidence>
<comment type="caution">
    <text evidence="3">The sequence shown here is derived from an EMBL/GenBank/DDBJ whole genome shotgun (WGS) entry which is preliminary data.</text>
</comment>
<dbReference type="Proteomes" id="UP001220324">
    <property type="component" value="Unassembled WGS sequence"/>
</dbReference>
<dbReference type="Pfam" id="PF25540">
    <property type="entry name" value="DUF7923"/>
    <property type="match status" value="1"/>
</dbReference>
<protein>
    <recommendedName>
        <fullName evidence="2">DUF7923 domain-containing protein</fullName>
    </recommendedName>
</protein>
<sequence length="411" mass="46118">MADLIQLKRRYETAKVTEDSKDKIIEVCSDFLCYVERLQTDLQQEKNKCQDQTKLVEMYREDVKNKESELREKSDNEAKMRFAAVLVDGDHMNFLNELVRDGRTGGRSAAKALMEAVRNHVQKVAPDVDANIQYKIRVFANVTGLAKTYLNTRVMSSEYALGSFIQGFNMENPLCDFVDAGNGKECSDVKIRALFEQYFVDVHCQHIVFCGSADNGYARVLGPHRGSKRISMVEGPPFGRELRELVPDFETTSFPGVFRSSQLSRRVSFGGAITPPAITPPRTPTENYASVARAAPAVSEVPVDNSTPANLHMRATRASNPRLVVCRNANGERVDSPLHYSTKGKLEVLKQQKFCNQFHILGTCSYEERGCTHKHEPRLDEQDVVNLMVIGVQRIVHFRLASSPTVLTPGL</sequence>
<dbReference type="AlphaFoldDB" id="A0AAD6CII5"/>
<feature type="domain" description="DUF7923" evidence="2">
    <location>
        <begin position="79"/>
        <end position="258"/>
    </location>
</feature>
<dbReference type="PANTHER" id="PTHR37543:SF1">
    <property type="entry name" value="CCCH ZINC FINGER DNA BINDING PROTEIN (AFU_ORTHOLOGUE AFUA_5G12760)"/>
    <property type="match status" value="1"/>
</dbReference>
<name>A0AAD6CII5_9EURO</name>
<dbReference type="PANTHER" id="PTHR37543">
    <property type="entry name" value="CCCH ZINC FINGER DNA BINDING PROTEIN (AFU_ORTHOLOGUE AFUA_5G12760)"/>
    <property type="match status" value="1"/>
</dbReference>
<dbReference type="EMBL" id="JAQIZZ010000008">
    <property type="protein sequence ID" value="KAJ5524035.1"/>
    <property type="molecule type" value="Genomic_DNA"/>
</dbReference>